<keyword evidence="1" id="KW-0472">Membrane</keyword>
<keyword evidence="1" id="KW-1133">Transmembrane helix</keyword>
<evidence type="ECO:0008006" key="4">
    <source>
        <dbReference type="Google" id="ProtNLM"/>
    </source>
</evidence>
<dbReference type="InterPro" id="IPR019277">
    <property type="entry name" value="DUF2304"/>
</dbReference>
<evidence type="ECO:0000313" key="3">
    <source>
        <dbReference type="Proteomes" id="UP000623461"/>
    </source>
</evidence>
<sequence>MTGGFGLALAGASLVVLTIFEMVRRRYIRGRFAVTWTIVGVITALMALAPGALDWAAQVTGVAVPLNLLFFIGFLGLLLILIQLTAEMGRLEKRLLRVAEEAALLRLDTETRGVSNQTEAKTLKSD</sequence>
<evidence type="ECO:0000313" key="2">
    <source>
        <dbReference type="EMBL" id="GGN09619.1"/>
    </source>
</evidence>
<keyword evidence="3" id="KW-1185">Reference proteome</keyword>
<dbReference type="RefSeq" id="WP_052359066.1">
    <property type="nucleotide sequence ID" value="NZ_BMNZ01000012.1"/>
</dbReference>
<keyword evidence="1" id="KW-0812">Transmembrane</keyword>
<proteinExistence type="predicted"/>
<feature type="transmembrane region" description="Helical" evidence="1">
    <location>
        <begin position="6"/>
        <end position="23"/>
    </location>
</feature>
<feature type="transmembrane region" description="Helical" evidence="1">
    <location>
        <begin position="32"/>
        <end position="53"/>
    </location>
</feature>
<gene>
    <name evidence="2" type="ORF">GCM10009721_41890</name>
</gene>
<accession>A0ABQ2IJ34</accession>
<dbReference type="EMBL" id="BMNZ01000012">
    <property type="protein sequence ID" value="GGN09619.1"/>
    <property type="molecule type" value="Genomic_DNA"/>
</dbReference>
<feature type="transmembrane region" description="Helical" evidence="1">
    <location>
        <begin position="65"/>
        <end position="86"/>
    </location>
</feature>
<comment type="caution">
    <text evidence="2">The sequence shown here is derived from an EMBL/GenBank/DDBJ whole genome shotgun (WGS) entry which is preliminary data.</text>
</comment>
<protein>
    <recommendedName>
        <fullName evidence="4">DUF2304 domain-containing protein</fullName>
    </recommendedName>
</protein>
<name>A0ABQ2IJ34_9MICO</name>
<dbReference type="Pfam" id="PF10066">
    <property type="entry name" value="DUF2304"/>
    <property type="match status" value="1"/>
</dbReference>
<evidence type="ECO:0000256" key="1">
    <source>
        <dbReference type="SAM" id="Phobius"/>
    </source>
</evidence>
<dbReference type="Proteomes" id="UP000623461">
    <property type="component" value="Unassembled WGS sequence"/>
</dbReference>
<reference evidence="3" key="1">
    <citation type="journal article" date="2019" name="Int. J. Syst. Evol. Microbiol.">
        <title>The Global Catalogue of Microorganisms (GCM) 10K type strain sequencing project: providing services to taxonomists for standard genome sequencing and annotation.</title>
        <authorList>
            <consortium name="The Broad Institute Genomics Platform"/>
            <consortium name="The Broad Institute Genome Sequencing Center for Infectious Disease"/>
            <person name="Wu L."/>
            <person name="Ma J."/>
        </authorList>
    </citation>
    <scope>NUCLEOTIDE SEQUENCE [LARGE SCALE GENOMIC DNA]</scope>
    <source>
        <strain evidence="3">JCM 1365</strain>
    </source>
</reference>
<organism evidence="2 3">
    <name type="scientific">Terrabacter tumescens</name>
    <dbReference type="NCBI Taxonomy" id="60443"/>
    <lineage>
        <taxon>Bacteria</taxon>
        <taxon>Bacillati</taxon>
        <taxon>Actinomycetota</taxon>
        <taxon>Actinomycetes</taxon>
        <taxon>Micrococcales</taxon>
        <taxon>Intrasporangiaceae</taxon>
        <taxon>Terrabacter</taxon>
    </lineage>
</organism>